<feature type="transmembrane region" description="Helical" evidence="5">
    <location>
        <begin position="85"/>
        <end position="110"/>
    </location>
</feature>
<name>A0A7E6EG44_9MOLL</name>
<dbReference type="PRINTS" id="PR00259">
    <property type="entry name" value="TMFOUR"/>
</dbReference>
<evidence type="ECO:0000256" key="5">
    <source>
        <dbReference type="SAM" id="Phobius"/>
    </source>
</evidence>
<evidence type="ECO:0000256" key="1">
    <source>
        <dbReference type="ARBA" id="ARBA00004141"/>
    </source>
</evidence>
<dbReference type="RefSeq" id="XP_036354526.1">
    <property type="nucleotide sequence ID" value="XM_036498633.1"/>
</dbReference>
<dbReference type="Proteomes" id="UP000515154">
    <property type="component" value="Unplaced"/>
</dbReference>
<dbReference type="PANTHER" id="PTHR19282:SF431">
    <property type="entry name" value="TETRASPANIN 26A, ISOFORM B-RELATED"/>
    <property type="match status" value="1"/>
</dbReference>
<evidence type="ECO:0000313" key="6">
    <source>
        <dbReference type="Proteomes" id="UP000515154"/>
    </source>
</evidence>
<dbReference type="PANTHER" id="PTHR19282">
    <property type="entry name" value="TETRASPANIN"/>
    <property type="match status" value="1"/>
</dbReference>
<comment type="subcellular location">
    <subcellularLocation>
        <location evidence="1">Membrane</location>
        <topology evidence="1">Multi-pass membrane protein</topology>
    </subcellularLocation>
</comment>
<feature type="transmembrane region" description="Helical" evidence="5">
    <location>
        <begin position="56"/>
        <end position="78"/>
    </location>
</feature>
<reference evidence="7" key="1">
    <citation type="submission" date="2025-08" db="UniProtKB">
        <authorList>
            <consortium name="RefSeq"/>
        </authorList>
    </citation>
    <scope>IDENTIFICATION</scope>
</reference>
<evidence type="ECO:0000313" key="7">
    <source>
        <dbReference type="RefSeq" id="XP_036354526.1"/>
    </source>
</evidence>
<proteinExistence type="predicted"/>
<dbReference type="Pfam" id="PF00335">
    <property type="entry name" value="Tetraspanin"/>
    <property type="match status" value="1"/>
</dbReference>
<gene>
    <name evidence="7" type="primary">LOC118760992</name>
</gene>
<organism evidence="6 7">
    <name type="scientific">Octopus sinensis</name>
    <name type="common">East Asian common octopus</name>
    <dbReference type="NCBI Taxonomy" id="2607531"/>
    <lineage>
        <taxon>Eukaryota</taxon>
        <taxon>Metazoa</taxon>
        <taxon>Spiralia</taxon>
        <taxon>Lophotrochozoa</taxon>
        <taxon>Mollusca</taxon>
        <taxon>Cephalopoda</taxon>
        <taxon>Coleoidea</taxon>
        <taxon>Octopodiformes</taxon>
        <taxon>Octopoda</taxon>
        <taxon>Incirrata</taxon>
        <taxon>Octopodidae</taxon>
        <taxon>Octopus</taxon>
    </lineage>
</organism>
<evidence type="ECO:0000256" key="2">
    <source>
        <dbReference type="ARBA" id="ARBA00022692"/>
    </source>
</evidence>
<dbReference type="InterPro" id="IPR018499">
    <property type="entry name" value="Tetraspanin/Peripherin"/>
</dbReference>
<dbReference type="AlphaFoldDB" id="A0A7E6EG44"/>
<protein>
    <submittedName>
        <fullName evidence="7">Tetraspanin-5-like</fullName>
    </submittedName>
</protein>
<keyword evidence="6" id="KW-1185">Reference proteome</keyword>
<keyword evidence="2 5" id="KW-0812">Transmembrane</keyword>
<accession>A0A7E6EG44</accession>
<evidence type="ECO:0000256" key="4">
    <source>
        <dbReference type="ARBA" id="ARBA00023136"/>
    </source>
</evidence>
<dbReference type="KEGG" id="osn:118760992"/>
<keyword evidence="3 5" id="KW-1133">Transmembrane helix</keyword>
<sequence length="173" mass="19786">MTWLQRKLAVEMCMILFHLFQLVGAALVGIGIWAYIEKTHFNHAQIENIYDAIFDISLIFIILGIIIFILGLTGYIGALRENICLLYCFNILLGGIFLFLFGASVAAFLLKDKFIGKLTSIFQENVIPKYTEDDDTKSLVNWIQEQVSYLHTHTHTYIKYTDIRTVPACQQVS</sequence>
<dbReference type="GO" id="GO:0005886">
    <property type="term" value="C:plasma membrane"/>
    <property type="evidence" value="ECO:0007669"/>
    <property type="project" value="TreeGrafter"/>
</dbReference>
<evidence type="ECO:0000256" key="3">
    <source>
        <dbReference type="ARBA" id="ARBA00022989"/>
    </source>
</evidence>
<keyword evidence="4 5" id="KW-0472">Membrane</keyword>
<feature type="transmembrane region" description="Helical" evidence="5">
    <location>
        <begin position="12"/>
        <end position="36"/>
    </location>
</feature>